<dbReference type="Pfam" id="PF00903">
    <property type="entry name" value="Glyoxalase"/>
    <property type="match status" value="1"/>
</dbReference>
<dbReference type="EMBL" id="JAAGRR010000070">
    <property type="protein sequence ID" value="NDY42611.1"/>
    <property type="molecule type" value="Genomic_DNA"/>
</dbReference>
<dbReference type="InterPro" id="IPR018146">
    <property type="entry name" value="Glyoxalase_1_CS"/>
</dbReference>
<comment type="caution">
    <text evidence="3">The sequence shown here is derived from an EMBL/GenBank/DDBJ whole genome shotgun (WGS) entry which is preliminary data.</text>
</comment>
<protein>
    <recommendedName>
        <fullName evidence="2">VOC domain-containing protein</fullName>
    </recommendedName>
</protein>
<evidence type="ECO:0000259" key="2">
    <source>
        <dbReference type="PROSITE" id="PS51819"/>
    </source>
</evidence>
<dbReference type="GO" id="GO:0046872">
    <property type="term" value="F:metal ion binding"/>
    <property type="evidence" value="ECO:0007669"/>
    <property type="project" value="UniProtKB-KW"/>
</dbReference>
<dbReference type="Gene3D" id="3.10.180.10">
    <property type="entry name" value="2,3-Dihydroxybiphenyl 1,2-Dioxygenase, domain 1"/>
    <property type="match status" value="1"/>
</dbReference>
<dbReference type="InterPro" id="IPR029068">
    <property type="entry name" value="Glyas_Bleomycin-R_OHBP_Dase"/>
</dbReference>
<dbReference type="SUPFAM" id="SSF54593">
    <property type="entry name" value="Glyoxalase/Bleomycin resistance protein/Dihydroxybiphenyl dioxygenase"/>
    <property type="match status" value="1"/>
</dbReference>
<dbReference type="GO" id="GO:0004462">
    <property type="term" value="F:lactoylglutathione lyase activity"/>
    <property type="evidence" value="ECO:0007669"/>
    <property type="project" value="InterPro"/>
</dbReference>
<dbReference type="CDD" id="cd07253">
    <property type="entry name" value="GLOD5"/>
    <property type="match status" value="1"/>
</dbReference>
<dbReference type="AlphaFoldDB" id="A0A6N9TMU3"/>
<dbReference type="PROSITE" id="PS51819">
    <property type="entry name" value="VOC"/>
    <property type="match status" value="1"/>
</dbReference>
<dbReference type="InterPro" id="IPR004360">
    <property type="entry name" value="Glyas_Fos-R_dOase_dom"/>
</dbReference>
<feature type="domain" description="VOC" evidence="2">
    <location>
        <begin position="60"/>
        <end position="179"/>
    </location>
</feature>
<keyword evidence="1" id="KW-0479">Metal-binding</keyword>
<dbReference type="PANTHER" id="PTHR21366:SF14">
    <property type="entry name" value="GLYOXALASE DOMAIN-CONTAINING PROTEIN 5"/>
    <property type="match status" value="1"/>
</dbReference>
<evidence type="ECO:0000313" key="4">
    <source>
        <dbReference type="Proteomes" id="UP000469346"/>
    </source>
</evidence>
<dbReference type="InterPro" id="IPR050383">
    <property type="entry name" value="GlyoxalaseI/FosfomycinResist"/>
</dbReference>
<reference evidence="3 4" key="1">
    <citation type="submission" date="2020-02" db="EMBL/GenBank/DDBJ databases">
        <title>Comparative genomics of sulfur disproportionating microorganisms.</title>
        <authorList>
            <person name="Ward L.M."/>
            <person name="Bertran E."/>
            <person name="Johnston D.T."/>
        </authorList>
    </citation>
    <scope>NUCLEOTIDE SEQUENCE [LARGE SCALE GENOMIC DNA]</scope>
    <source>
        <strain evidence="3 4">DSM 100025</strain>
    </source>
</reference>
<evidence type="ECO:0000256" key="1">
    <source>
        <dbReference type="ARBA" id="ARBA00022723"/>
    </source>
</evidence>
<proteinExistence type="predicted"/>
<dbReference type="Proteomes" id="UP000469346">
    <property type="component" value="Unassembled WGS sequence"/>
</dbReference>
<evidence type="ECO:0000313" key="3">
    <source>
        <dbReference type="EMBL" id="NDY42611.1"/>
    </source>
</evidence>
<accession>A0A6N9TMU3</accession>
<dbReference type="PANTHER" id="PTHR21366">
    <property type="entry name" value="GLYOXALASE FAMILY PROTEIN"/>
    <property type="match status" value="1"/>
</dbReference>
<dbReference type="PROSITE" id="PS00934">
    <property type="entry name" value="GLYOXALASE_I_1"/>
    <property type="match status" value="1"/>
</dbReference>
<dbReference type="InterPro" id="IPR037523">
    <property type="entry name" value="VOC_core"/>
</dbReference>
<sequence>MELVVSGVARGCTRGETYFVPAGTPHAARIEAGYADVSVFDEPGRYAPRPRPGAPVEVCGIDHVVLTVRDVAATCDFYRRALGMRVVEFDGRRALAFGGQKINLHEAGGGPEPKAAAPTPGSADLCLVTSTPVPEILGHLEREGIPVVEGPVRRSGALGPMTSVYLRDPDGNLVEVSRYEA</sequence>
<organism evidence="3 4">
    <name type="scientific">Dissulfurirhabdus thermomarina</name>
    <dbReference type="NCBI Taxonomy" id="1765737"/>
    <lineage>
        <taxon>Bacteria</taxon>
        <taxon>Deltaproteobacteria</taxon>
        <taxon>Dissulfurirhabdaceae</taxon>
        <taxon>Dissulfurirhabdus</taxon>
    </lineage>
</organism>
<name>A0A6N9TMU3_DISTH</name>
<gene>
    <name evidence="3" type="ORF">G3N55_07110</name>
</gene>
<keyword evidence="4" id="KW-1185">Reference proteome</keyword>